<dbReference type="Pfam" id="PF10104">
    <property type="entry name" value="Brr6_like_C_C"/>
    <property type="match status" value="1"/>
</dbReference>
<evidence type="ECO:0000313" key="3">
    <source>
        <dbReference type="EMBL" id="CAI4214217.1"/>
    </source>
</evidence>
<accession>A0A9P1M904</accession>
<feature type="domain" description="Brl1/Brr6" evidence="2">
    <location>
        <begin position="227"/>
        <end position="334"/>
    </location>
</feature>
<reference evidence="3" key="1">
    <citation type="submission" date="2022-11" db="EMBL/GenBank/DDBJ databases">
        <authorList>
            <person name="Scott C."/>
            <person name="Bruce N."/>
        </authorList>
    </citation>
    <scope>NUCLEOTIDE SEQUENCE</scope>
</reference>
<name>A0A9P1M904_9PEZI</name>
<evidence type="ECO:0000259" key="2">
    <source>
        <dbReference type="SMART" id="SM01042"/>
    </source>
</evidence>
<feature type="region of interest" description="Disordered" evidence="1">
    <location>
        <begin position="107"/>
        <end position="133"/>
    </location>
</feature>
<dbReference type="SMART" id="SM01042">
    <property type="entry name" value="Brr6_like_C_C"/>
    <property type="match status" value="1"/>
</dbReference>
<feature type="region of interest" description="Disordered" evidence="1">
    <location>
        <begin position="153"/>
        <end position="207"/>
    </location>
</feature>
<feature type="compositionally biased region" description="Polar residues" evidence="1">
    <location>
        <begin position="110"/>
        <end position="123"/>
    </location>
</feature>
<dbReference type="InterPro" id="IPR018767">
    <property type="entry name" value="Brl1/Brr6_dom"/>
</dbReference>
<proteinExistence type="predicted"/>
<dbReference type="GO" id="GO:0055088">
    <property type="term" value="P:lipid homeostasis"/>
    <property type="evidence" value="ECO:0007669"/>
    <property type="project" value="InterPro"/>
</dbReference>
<evidence type="ECO:0000256" key="1">
    <source>
        <dbReference type="SAM" id="MobiDB-lite"/>
    </source>
</evidence>
<dbReference type="InterPro" id="IPR040202">
    <property type="entry name" value="Brl1/Brr6"/>
</dbReference>
<gene>
    <name evidence="3" type="ORF">PPNO1_LOCUS3949</name>
</gene>
<evidence type="ECO:0000313" key="4">
    <source>
        <dbReference type="Proteomes" id="UP000838763"/>
    </source>
</evidence>
<dbReference type="GO" id="GO:0031965">
    <property type="term" value="C:nuclear membrane"/>
    <property type="evidence" value="ECO:0007669"/>
    <property type="project" value="InterPro"/>
</dbReference>
<feature type="compositionally biased region" description="Polar residues" evidence="1">
    <location>
        <begin position="51"/>
        <end position="74"/>
    </location>
</feature>
<dbReference type="PANTHER" id="PTHR28136">
    <property type="entry name" value="NUCLEUS EXPORT PROTEIN BRR6"/>
    <property type="match status" value="1"/>
</dbReference>
<dbReference type="EMBL" id="CALLCH030000010">
    <property type="protein sequence ID" value="CAI4214217.1"/>
    <property type="molecule type" value="Genomic_DNA"/>
</dbReference>
<protein>
    <recommendedName>
        <fullName evidence="2">Brl1/Brr6 domain-containing protein</fullName>
    </recommendedName>
</protein>
<dbReference type="PANTHER" id="PTHR28136:SF1">
    <property type="entry name" value="NUCLEUS EXPORT PROTEIN BRL1"/>
    <property type="match status" value="1"/>
</dbReference>
<feature type="compositionally biased region" description="Basic and acidic residues" evidence="1">
    <location>
        <begin position="167"/>
        <end position="181"/>
    </location>
</feature>
<keyword evidence="4" id="KW-1185">Reference proteome</keyword>
<sequence length="343" mass="38599">MDRRTYESPMDWEYQGTGPVDITSPFTHIARNNPKNSNIFSSPAKHAPQRSLPNTQIPTTPSRHQVSAPSSSFFTPRIPVVQPAPPFRNPAFTTPRRPFDDIALSEASGAESSPAFTENSDFPNDTPDIDRIGDLNMATITPSRIDKGLRYAKNSMQPRRHAAGRGEIPRPTKDHGVVDFVRKRKKRNYDRDSGSSRNRHGWVDDSDLDSEDSIVRERMNPDFAEQAHKLIRLSLHLILVGSIMFVGWKGYSAVSADITTANRAAQAARLNKIAECTKQYRENQCVQNLPALRELCEQWKNCMTDDPEAIFMVRNTIKEVASILNEFSGRCILRLGASSFWLS</sequence>
<feature type="region of interest" description="Disordered" evidence="1">
    <location>
        <begin position="31"/>
        <end position="92"/>
    </location>
</feature>
<comment type="caution">
    <text evidence="3">The sequence shown here is derived from an EMBL/GenBank/DDBJ whole genome shotgun (WGS) entry which is preliminary data.</text>
</comment>
<dbReference type="Proteomes" id="UP000838763">
    <property type="component" value="Unassembled WGS sequence"/>
</dbReference>
<dbReference type="OrthoDB" id="5961at2759"/>
<dbReference type="GO" id="GO:0006998">
    <property type="term" value="P:nuclear envelope organization"/>
    <property type="evidence" value="ECO:0007669"/>
    <property type="project" value="InterPro"/>
</dbReference>
<dbReference type="AlphaFoldDB" id="A0A9P1M904"/>
<organism evidence="3 4">
    <name type="scientific">Parascedosporium putredinis</name>
    <dbReference type="NCBI Taxonomy" id="1442378"/>
    <lineage>
        <taxon>Eukaryota</taxon>
        <taxon>Fungi</taxon>
        <taxon>Dikarya</taxon>
        <taxon>Ascomycota</taxon>
        <taxon>Pezizomycotina</taxon>
        <taxon>Sordariomycetes</taxon>
        <taxon>Hypocreomycetidae</taxon>
        <taxon>Microascales</taxon>
        <taxon>Microascaceae</taxon>
        <taxon>Parascedosporium</taxon>
    </lineage>
</organism>